<gene>
    <name evidence="10" type="ORF">J2S62_000895</name>
</gene>
<evidence type="ECO:0000256" key="5">
    <source>
        <dbReference type="ARBA" id="ARBA00023002"/>
    </source>
</evidence>
<feature type="transmembrane region" description="Helical" evidence="8">
    <location>
        <begin position="107"/>
        <end position="125"/>
    </location>
</feature>
<feature type="transmembrane region" description="Helical" evidence="8">
    <location>
        <begin position="299"/>
        <end position="320"/>
    </location>
</feature>
<evidence type="ECO:0000256" key="4">
    <source>
        <dbReference type="ARBA" id="ARBA00022989"/>
    </source>
</evidence>
<feature type="transmembrane region" description="Helical" evidence="8">
    <location>
        <begin position="236"/>
        <end position="255"/>
    </location>
</feature>
<dbReference type="PANTHER" id="PTHR42682:SF4">
    <property type="entry name" value="NADH-UBIQUINONE_PLASTOQUINONE"/>
    <property type="match status" value="1"/>
</dbReference>
<organism evidence="10 11">
    <name type="scientific">Enteractinococcus fodinae</name>
    <dbReference type="NCBI Taxonomy" id="684663"/>
    <lineage>
        <taxon>Bacteria</taxon>
        <taxon>Bacillati</taxon>
        <taxon>Actinomycetota</taxon>
        <taxon>Actinomycetes</taxon>
        <taxon>Micrococcales</taxon>
        <taxon>Micrococcaceae</taxon>
    </lineage>
</organism>
<name>A0ABU2B1K8_9MICC</name>
<evidence type="ECO:0000313" key="11">
    <source>
        <dbReference type="Proteomes" id="UP001183794"/>
    </source>
</evidence>
<feature type="domain" description="NADH:quinone oxidoreductase/Mrp antiporter transmembrane" evidence="9">
    <location>
        <begin position="126"/>
        <end position="355"/>
    </location>
</feature>
<reference evidence="10 11" key="1">
    <citation type="submission" date="2023-07" db="EMBL/GenBank/DDBJ databases">
        <title>Sequencing the genomes of 1000 actinobacteria strains.</title>
        <authorList>
            <person name="Klenk H.-P."/>
        </authorList>
    </citation>
    <scope>NUCLEOTIDE SEQUENCE [LARGE SCALE GENOMIC DNA]</scope>
    <source>
        <strain evidence="10 11">DSM 22966</strain>
    </source>
</reference>
<comment type="caution">
    <text evidence="10">The sequence shown here is derived from an EMBL/GenBank/DDBJ whole genome shotgun (WGS) entry which is preliminary data.</text>
</comment>
<feature type="transmembrane region" description="Helical" evidence="8">
    <location>
        <begin position="202"/>
        <end position="224"/>
    </location>
</feature>
<accession>A0ABU2B1K8</accession>
<evidence type="ECO:0000313" key="10">
    <source>
        <dbReference type="EMBL" id="MDR7346638.1"/>
    </source>
</evidence>
<feature type="transmembrane region" description="Helical" evidence="8">
    <location>
        <begin position="360"/>
        <end position="386"/>
    </location>
</feature>
<feature type="transmembrane region" description="Helical" evidence="8">
    <location>
        <begin position="480"/>
        <end position="498"/>
    </location>
</feature>
<keyword evidence="2" id="KW-1003">Cell membrane</keyword>
<feature type="transmembrane region" description="Helical" evidence="8">
    <location>
        <begin position="579"/>
        <end position="599"/>
    </location>
</feature>
<evidence type="ECO:0000256" key="6">
    <source>
        <dbReference type="ARBA" id="ARBA00023136"/>
    </source>
</evidence>
<dbReference type="InterPro" id="IPR001750">
    <property type="entry name" value="ND/Mrp_TM"/>
</dbReference>
<keyword evidence="5" id="KW-0560">Oxidoreductase</keyword>
<dbReference type="Proteomes" id="UP001183794">
    <property type="component" value="Unassembled WGS sequence"/>
</dbReference>
<dbReference type="RefSeq" id="WP_310171834.1">
    <property type="nucleotide sequence ID" value="NZ_BAABHE010000002.1"/>
</dbReference>
<feature type="transmembrane region" description="Helical" evidence="8">
    <location>
        <begin position="440"/>
        <end position="460"/>
    </location>
</feature>
<protein>
    <submittedName>
        <fullName evidence="10">Formate hydrogenlyase subunit 3/multisubunit Na+/H+ antiporter MnhD subunit</fullName>
    </submittedName>
</protein>
<dbReference type="PRINTS" id="PR01437">
    <property type="entry name" value="NUOXDRDTASE4"/>
</dbReference>
<proteinExistence type="predicted"/>
<feature type="transmembrane region" description="Helical" evidence="8">
    <location>
        <begin position="161"/>
        <end position="182"/>
    </location>
</feature>
<evidence type="ECO:0000259" key="9">
    <source>
        <dbReference type="Pfam" id="PF00361"/>
    </source>
</evidence>
<dbReference type="EMBL" id="JAVDYJ010000001">
    <property type="protein sequence ID" value="MDR7346638.1"/>
    <property type="molecule type" value="Genomic_DNA"/>
</dbReference>
<evidence type="ECO:0000256" key="3">
    <source>
        <dbReference type="ARBA" id="ARBA00022692"/>
    </source>
</evidence>
<dbReference type="PANTHER" id="PTHR42682">
    <property type="entry name" value="HYDROGENASE-4 COMPONENT F"/>
    <property type="match status" value="1"/>
</dbReference>
<keyword evidence="11" id="KW-1185">Reference proteome</keyword>
<evidence type="ECO:0000256" key="8">
    <source>
        <dbReference type="SAM" id="Phobius"/>
    </source>
</evidence>
<keyword evidence="6 8" id="KW-0472">Membrane</keyword>
<feature type="transmembrane region" description="Helical" evidence="8">
    <location>
        <begin position="270"/>
        <end position="292"/>
    </location>
</feature>
<feature type="transmembrane region" description="Helical" evidence="8">
    <location>
        <begin position="332"/>
        <end position="353"/>
    </location>
</feature>
<evidence type="ECO:0000256" key="1">
    <source>
        <dbReference type="ARBA" id="ARBA00004651"/>
    </source>
</evidence>
<feature type="transmembrane region" description="Helical" evidence="8">
    <location>
        <begin position="74"/>
        <end position="95"/>
    </location>
</feature>
<keyword evidence="3 7" id="KW-0812">Transmembrane</keyword>
<sequence>MWISLALLVPALTAALIPLAGLAPRPMQGRIRRAVSVAAPIATLPAVAMTLWGSGSQVTLDWVLTGVTLAVDDVARSLVLIGALLYGAALMAVSWRKIRDSESVSGALTAFLLASYIGNIGVYLAADSVSFYLFFAIMSFSAAGLVVHYRTGAAYRATRIYLVMTVISETALLAGLIFTVQAGGKLLTDAPDAVLDSPRTGLILTLLLIGFGIKAGTVPLHVWLPLAHPAAPPAASAVLSGAMVKAGMVGFLRFFPLQEAGAELDPTIELFGTVLMVLSLLGAFAVVAIGVLQRDAKTILAYSTISQMGFIGALIAAGLLDGDLAQDTIVAAVLYAVHHGLAKGALFLGVPVIKHYGRGAAGVVVTIGMVGAGLAVAGAPITSGGIGKYVSKEAVEGLTLAGVDLYYLLPFVATGSTLLLLRFLWVVLGDEREQHSRIDGELLAWLVVCLTGIVVPWLIAAFWSPLHLPEWTDLTTVWDSTWPILLGLVVGAGCWLAYRAGWIPASTRQYPLIPAGDLVVVEEVAVRRIASDGGHALDRIHHGTTRFGQGTARAGTVLAERLRNGTDRVETSQRPWPRFGTVAVVVLTVVVVVSLMVAGGTR</sequence>
<evidence type="ECO:0000256" key="7">
    <source>
        <dbReference type="RuleBase" id="RU000320"/>
    </source>
</evidence>
<keyword evidence="4 8" id="KW-1133">Transmembrane helix</keyword>
<feature type="transmembrane region" description="Helical" evidence="8">
    <location>
        <begin position="6"/>
        <end position="23"/>
    </location>
</feature>
<comment type="subcellular location">
    <subcellularLocation>
        <location evidence="1">Cell membrane</location>
        <topology evidence="1">Multi-pass membrane protein</topology>
    </subcellularLocation>
    <subcellularLocation>
        <location evidence="7">Membrane</location>
        <topology evidence="7">Multi-pass membrane protein</topology>
    </subcellularLocation>
</comment>
<dbReference type="InterPro" id="IPR003918">
    <property type="entry name" value="NADH_UbQ_OxRdtase"/>
</dbReference>
<dbReference type="InterPro" id="IPR052175">
    <property type="entry name" value="ComplexI-like_HydComp"/>
</dbReference>
<feature type="transmembrane region" description="Helical" evidence="8">
    <location>
        <begin position="406"/>
        <end position="428"/>
    </location>
</feature>
<feature type="transmembrane region" description="Helical" evidence="8">
    <location>
        <begin position="35"/>
        <end position="54"/>
    </location>
</feature>
<feature type="transmembrane region" description="Helical" evidence="8">
    <location>
        <begin position="131"/>
        <end position="149"/>
    </location>
</feature>
<dbReference type="Pfam" id="PF00361">
    <property type="entry name" value="Proton_antipo_M"/>
    <property type="match status" value="1"/>
</dbReference>
<evidence type="ECO:0000256" key="2">
    <source>
        <dbReference type="ARBA" id="ARBA00022475"/>
    </source>
</evidence>